<protein>
    <submittedName>
        <fullName evidence="8">Glutamate or tyrosine decarboxylase</fullName>
    </submittedName>
</protein>
<keyword evidence="3" id="KW-0210">Decarboxylase</keyword>
<feature type="modified residue" description="N6-(pyridoxal phosphate)lysine" evidence="6">
    <location>
        <position position="300"/>
    </location>
</feature>
<keyword evidence="4 6" id="KW-0663">Pyridoxal phosphate</keyword>
<evidence type="ECO:0000256" key="3">
    <source>
        <dbReference type="ARBA" id="ARBA00022793"/>
    </source>
</evidence>
<dbReference type="InterPro" id="IPR015424">
    <property type="entry name" value="PyrdxlP-dep_Trfase"/>
</dbReference>
<reference evidence="9" key="1">
    <citation type="submission" date="2016-11" db="EMBL/GenBank/DDBJ databases">
        <authorList>
            <person name="Varghese N."/>
            <person name="Submissions S."/>
        </authorList>
    </citation>
    <scope>NUCLEOTIDE SEQUENCE [LARGE SCALE GENOMIC DNA]</scope>
    <source>
        <strain evidence="9">DSM 15292</strain>
    </source>
</reference>
<evidence type="ECO:0000256" key="6">
    <source>
        <dbReference type="PIRSR" id="PIRSR602129-50"/>
    </source>
</evidence>
<dbReference type="InterPro" id="IPR010977">
    <property type="entry name" value="Aromatic_deC"/>
</dbReference>
<dbReference type="InterPro" id="IPR002129">
    <property type="entry name" value="PyrdxlP-dep_de-COase"/>
</dbReference>
<dbReference type="RefSeq" id="WP_074223543.1">
    <property type="nucleotide sequence ID" value="NZ_FSRC01000001.1"/>
</dbReference>
<evidence type="ECO:0000256" key="5">
    <source>
        <dbReference type="ARBA" id="ARBA00023239"/>
    </source>
</evidence>
<dbReference type="GO" id="GO:0016831">
    <property type="term" value="F:carboxy-lyase activity"/>
    <property type="evidence" value="ECO:0007669"/>
    <property type="project" value="UniProtKB-KW"/>
</dbReference>
<keyword evidence="9" id="KW-1185">Reference proteome</keyword>
<dbReference type="AlphaFoldDB" id="A0A1N6DF89"/>
<sequence>MNEDNSLQHKMFLELKDAELFRKAESFGIEYLGSIFDRNVYPSKSDLHDLSIFEEDFPENSGDPLETLNLLNRYGAPGTTAQIGGRYFGFVHGGVIPVGLAAKNLATFWDQNATVYQSSPISSKLETVVQKWLVQLLALPNETVAGFVSGTSTANFCALAAARYRILKNLNWDVTKKGLFNAPKVRIVAGRQVHSSMLQAISLAGFGIDTIEFVEVDDQGRILVDKIPKLDHTTILSLQAGNVNTGAFDNFASICKKAKEQGAWVHIDGAFGLWAGATQHFNHLTTGYEYASSWAVDAHKTLNSPYDSGIIFCTDEEALISTLHINAAYLPNDNERNGMYYVPEMSRRSRVIELWAILRYLGRTGIEELIHNLHKRAVQFAELLNSEKGFLVLNQVVYNQVLVQCDTDSLTDKVLKEIQEMRECWVGGSSWKGRKVIRISICSWATTEEDVKRSVDSFRKALKNIKN</sequence>
<dbReference type="Gene3D" id="3.40.640.10">
    <property type="entry name" value="Type I PLP-dependent aspartate aminotransferase-like (Major domain)"/>
    <property type="match status" value="1"/>
</dbReference>
<dbReference type="Gene3D" id="3.90.1150.10">
    <property type="entry name" value="Aspartate Aminotransferase, domain 1"/>
    <property type="match status" value="1"/>
</dbReference>
<dbReference type="Proteomes" id="UP000185221">
    <property type="component" value="Unassembled WGS sequence"/>
</dbReference>
<dbReference type="PANTHER" id="PTHR11999:SF70">
    <property type="entry name" value="MIP05841P"/>
    <property type="match status" value="1"/>
</dbReference>
<accession>A0A1N6DF89</accession>
<dbReference type="InterPro" id="IPR015421">
    <property type="entry name" value="PyrdxlP-dep_Trfase_major"/>
</dbReference>
<evidence type="ECO:0000313" key="8">
    <source>
        <dbReference type="EMBL" id="SIN69455.1"/>
    </source>
</evidence>
<comment type="similarity">
    <text evidence="2 7">Belongs to the group II decarboxylase family.</text>
</comment>
<evidence type="ECO:0000256" key="7">
    <source>
        <dbReference type="RuleBase" id="RU000382"/>
    </source>
</evidence>
<keyword evidence="5 7" id="KW-0456">Lyase</keyword>
<organism evidence="8 9">
    <name type="scientific">Algoriphagus halophilus</name>
    <dbReference type="NCBI Taxonomy" id="226505"/>
    <lineage>
        <taxon>Bacteria</taxon>
        <taxon>Pseudomonadati</taxon>
        <taxon>Bacteroidota</taxon>
        <taxon>Cytophagia</taxon>
        <taxon>Cytophagales</taxon>
        <taxon>Cyclobacteriaceae</taxon>
        <taxon>Algoriphagus</taxon>
    </lineage>
</organism>
<name>A0A1N6DF89_9BACT</name>
<dbReference type="GO" id="GO:0030170">
    <property type="term" value="F:pyridoxal phosphate binding"/>
    <property type="evidence" value="ECO:0007669"/>
    <property type="project" value="InterPro"/>
</dbReference>
<dbReference type="PANTHER" id="PTHR11999">
    <property type="entry name" value="GROUP II PYRIDOXAL-5-PHOSPHATE DECARBOXYLASE"/>
    <property type="match status" value="1"/>
</dbReference>
<dbReference type="SUPFAM" id="SSF53383">
    <property type="entry name" value="PLP-dependent transferases"/>
    <property type="match status" value="1"/>
</dbReference>
<dbReference type="EMBL" id="FSRC01000001">
    <property type="protein sequence ID" value="SIN69455.1"/>
    <property type="molecule type" value="Genomic_DNA"/>
</dbReference>
<evidence type="ECO:0000256" key="2">
    <source>
        <dbReference type="ARBA" id="ARBA00009533"/>
    </source>
</evidence>
<dbReference type="GO" id="GO:0019752">
    <property type="term" value="P:carboxylic acid metabolic process"/>
    <property type="evidence" value="ECO:0007669"/>
    <property type="project" value="InterPro"/>
</dbReference>
<evidence type="ECO:0000256" key="1">
    <source>
        <dbReference type="ARBA" id="ARBA00001933"/>
    </source>
</evidence>
<comment type="cofactor">
    <cofactor evidence="1 6 7">
        <name>pyridoxal 5'-phosphate</name>
        <dbReference type="ChEBI" id="CHEBI:597326"/>
    </cofactor>
</comment>
<proteinExistence type="inferred from homology"/>
<dbReference type="STRING" id="226505.SAMN05444394_0822"/>
<dbReference type="InterPro" id="IPR015422">
    <property type="entry name" value="PyrdxlP-dep_Trfase_small"/>
</dbReference>
<evidence type="ECO:0000256" key="4">
    <source>
        <dbReference type="ARBA" id="ARBA00022898"/>
    </source>
</evidence>
<dbReference type="Pfam" id="PF00282">
    <property type="entry name" value="Pyridoxal_deC"/>
    <property type="match status" value="1"/>
</dbReference>
<gene>
    <name evidence="8" type="ORF">SAMN05444394_0822</name>
</gene>
<evidence type="ECO:0000313" key="9">
    <source>
        <dbReference type="Proteomes" id="UP000185221"/>
    </source>
</evidence>